<keyword evidence="6" id="KW-0472">Membrane</keyword>
<dbReference type="PROSITE" id="PS50113">
    <property type="entry name" value="PAC"/>
    <property type="match status" value="2"/>
</dbReference>
<dbReference type="AlphaFoldDB" id="A0A6N7LA46"/>
<keyword evidence="6" id="KW-0812">Transmembrane</keyword>
<dbReference type="PANTHER" id="PTHR43304">
    <property type="entry name" value="PHYTOCHROME-LIKE PROTEIN CPH1"/>
    <property type="match status" value="1"/>
</dbReference>
<dbReference type="InterPro" id="IPR000700">
    <property type="entry name" value="PAS-assoc_C"/>
</dbReference>
<evidence type="ECO:0000256" key="1">
    <source>
        <dbReference type="ARBA" id="ARBA00000085"/>
    </source>
</evidence>
<name>A0A6N7LA46_SINTE</name>
<evidence type="ECO:0000259" key="8">
    <source>
        <dbReference type="PROSITE" id="PS50112"/>
    </source>
</evidence>
<evidence type="ECO:0000256" key="3">
    <source>
        <dbReference type="ARBA" id="ARBA00022553"/>
    </source>
</evidence>
<dbReference type="CDD" id="cd00130">
    <property type="entry name" value="PAS"/>
    <property type="match status" value="2"/>
</dbReference>
<evidence type="ECO:0000256" key="2">
    <source>
        <dbReference type="ARBA" id="ARBA00012438"/>
    </source>
</evidence>
<evidence type="ECO:0000256" key="4">
    <source>
        <dbReference type="ARBA" id="ARBA00022679"/>
    </source>
</evidence>
<evidence type="ECO:0000313" key="11">
    <source>
        <dbReference type="Proteomes" id="UP000439983"/>
    </source>
</evidence>
<dbReference type="PRINTS" id="PR00344">
    <property type="entry name" value="BCTRLSENSOR"/>
</dbReference>
<dbReference type="Proteomes" id="UP000439983">
    <property type="component" value="Unassembled WGS sequence"/>
</dbReference>
<dbReference type="PROSITE" id="PS50109">
    <property type="entry name" value="HIS_KIN"/>
    <property type="match status" value="1"/>
</dbReference>
<protein>
    <recommendedName>
        <fullName evidence="2">histidine kinase</fullName>
        <ecNumber evidence="2">2.7.13.3</ecNumber>
    </recommendedName>
</protein>
<dbReference type="InterPro" id="IPR035965">
    <property type="entry name" value="PAS-like_dom_sf"/>
</dbReference>
<dbReference type="InterPro" id="IPR005467">
    <property type="entry name" value="His_kinase_dom"/>
</dbReference>
<organism evidence="10 11">
    <name type="scientific">Sinorhizobium terangae</name>
    <dbReference type="NCBI Taxonomy" id="110322"/>
    <lineage>
        <taxon>Bacteria</taxon>
        <taxon>Pseudomonadati</taxon>
        <taxon>Pseudomonadota</taxon>
        <taxon>Alphaproteobacteria</taxon>
        <taxon>Hyphomicrobiales</taxon>
        <taxon>Rhizobiaceae</taxon>
        <taxon>Sinorhizobium/Ensifer group</taxon>
        <taxon>Sinorhizobium</taxon>
    </lineage>
</organism>
<dbReference type="Pfam" id="PF08447">
    <property type="entry name" value="PAS_3"/>
    <property type="match status" value="2"/>
</dbReference>
<dbReference type="InterPro" id="IPR052162">
    <property type="entry name" value="Sensor_kinase/Photoreceptor"/>
</dbReference>
<feature type="domain" description="PAS" evidence="8">
    <location>
        <begin position="125"/>
        <end position="181"/>
    </location>
</feature>
<dbReference type="FunFam" id="3.30.450.20:FF:000099">
    <property type="entry name" value="Sensory box sensor histidine kinase"/>
    <property type="match status" value="2"/>
</dbReference>
<feature type="domain" description="PAC" evidence="9">
    <location>
        <begin position="317"/>
        <end position="369"/>
    </location>
</feature>
<evidence type="ECO:0000259" key="9">
    <source>
        <dbReference type="PROSITE" id="PS50113"/>
    </source>
</evidence>
<dbReference type="Pfam" id="PF02518">
    <property type="entry name" value="HATPase_c"/>
    <property type="match status" value="1"/>
</dbReference>
<dbReference type="InterPro" id="IPR004358">
    <property type="entry name" value="Sig_transdc_His_kin-like_C"/>
</dbReference>
<keyword evidence="11" id="KW-1185">Reference proteome</keyword>
<feature type="domain" description="Histidine kinase" evidence="7">
    <location>
        <begin position="389"/>
        <end position="603"/>
    </location>
</feature>
<dbReference type="PANTHER" id="PTHR43304:SF1">
    <property type="entry name" value="PAC DOMAIN-CONTAINING PROTEIN"/>
    <property type="match status" value="1"/>
</dbReference>
<dbReference type="InterPro" id="IPR001610">
    <property type="entry name" value="PAC"/>
</dbReference>
<dbReference type="SUPFAM" id="SSF47384">
    <property type="entry name" value="Homodimeric domain of signal transducing histidine kinase"/>
    <property type="match status" value="1"/>
</dbReference>
<keyword evidence="5" id="KW-0418">Kinase</keyword>
<dbReference type="Gene3D" id="3.30.565.10">
    <property type="entry name" value="Histidine kinase-like ATPase, C-terminal domain"/>
    <property type="match status" value="1"/>
</dbReference>
<sequence length="632" mass="69974">MEAMSSTKRRAFAAAISAAGALLAWFSSDPTGLLIAVAAACICIGWKGGLLAIAIAGFAAAAIETASDTIGMGGWLRVAVFVASAFGLWLVVQLFRVVTFYEQVYRNAQPTMEDIPGLGWSCYPDGRMRFVNPKALEFVGLTVEEMKRLMEAGDTAWWQPFVHPDDRERSLALWKHSLSTGEPLIDEQRVRRHDGTYRWFRDSAVASRDEHGRITAWYGTTVDIDDQRKAEAALRESEQQLRQLIDTVPALIWCATPDGKPSYLNQPLLRWTGMSQSGDTTRTAGQLAATIIEAVHPDDRASFQAALSQSFRAGKPFMLKYRLRRADGDYRWIDGKAEPLRDTDGRILQWYGVCLDIHDEMQAQEAARLADEKLARALRAASLSEMSVSIAHELNQPLQAVVANANAFQRWLRANPPNFERASRTAEWIVRDVDAAADVVNRIRALFTQTGHSRQPIQLNTVIKEVCELISDKLQAGKIRLEIDLDPALPGVGADRVQIEQVVINLVRNAIEAMQETPVHARILRIATHMRNSETLEVAVSDRGRGIADSDRIFEPFFTTKKDGIGMGLAICRSVVETHGGRVWAENAPGRGATVTFSLPVQSPEREREPIDVGTLVASKTQMAQGHDRLPA</sequence>
<keyword evidence="4" id="KW-0808">Transferase</keyword>
<evidence type="ECO:0000256" key="6">
    <source>
        <dbReference type="SAM" id="Phobius"/>
    </source>
</evidence>
<dbReference type="InterPro" id="IPR013655">
    <property type="entry name" value="PAS_fold_3"/>
</dbReference>
<dbReference type="Gene3D" id="1.10.287.130">
    <property type="match status" value="1"/>
</dbReference>
<dbReference type="EC" id="2.7.13.3" evidence="2"/>
<dbReference type="InterPro" id="IPR003661">
    <property type="entry name" value="HisK_dim/P_dom"/>
</dbReference>
<comment type="catalytic activity">
    <reaction evidence="1">
        <text>ATP + protein L-histidine = ADP + protein N-phospho-L-histidine.</text>
        <dbReference type="EC" id="2.7.13.3"/>
    </reaction>
</comment>
<dbReference type="CDD" id="cd00082">
    <property type="entry name" value="HisKA"/>
    <property type="match status" value="1"/>
</dbReference>
<dbReference type="SUPFAM" id="SSF55874">
    <property type="entry name" value="ATPase domain of HSP90 chaperone/DNA topoisomerase II/histidine kinase"/>
    <property type="match status" value="1"/>
</dbReference>
<dbReference type="InterPro" id="IPR036097">
    <property type="entry name" value="HisK_dim/P_sf"/>
</dbReference>
<comment type="caution">
    <text evidence="10">The sequence shown here is derived from an EMBL/GenBank/DDBJ whole genome shotgun (WGS) entry which is preliminary data.</text>
</comment>
<dbReference type="RefSeq" id="WP_153437702.1">
    <property type="nucleotide sequence ID" value="NZ_JACIGA010000015.1"/>
</dbReference>
<dbReference type="SMART" id="SM00086">
    <property type="entry name" value="PAC"/>
    <property type="match status" value="2"/>
</dbReference>
<dbReference type="EMBL" id="WITC01000032">
    <property type="protein sequence ID" value="MQX14602.1"/>
    <property type="molecule type" value="Genomic_DNA"/>
</dbReference>
<evidence type="ECO:0000259" key="7">
    <source>
        <dbReference type="PROSITE" id="PS50109"/>
    </source>
</evidence>
<dbReference type="OrthoDB" id="226486at2"/>
<reference evidence="10 11" key="1">
    <citation type="journal article" date="2013" name="Genome Biol.">
        <title>Comparative genomics of the core and accessory genomes of 48 Sinorhizobium strains comprising five genospecies.</title>
        <authorList>
            <person name="Sugawara M."/>
            <person name="Epstein B."/>
            <person name="Badgley B.D."/>
            <person name="Unno T."/>
            <person name="Xu L."/>
            <person name="Reese J."/>
            <person name="Gyaneshwar P."/>
            <person name="Denny R."/>
            <person name="Mudge J."/>
            <person name="Bharti A.K."/>
            <person name="Farmer A.D."/>
            <person name="May G.D."/>
            <person name="Woodward J.E."/>
            <person name="Medigue C."/>
            <person name="Vallenet D."/>
            <person name="Lajus A."/>
            <person name="Rouy Z."/>
            <person name="Martinez-Vaz B."/>
            <person name="Tiffin P."/>
            <person name="Young N.D."/>
            <person name="Sadowsky M.J."/>
        </authorList>
    </citation>
    <scope>NUCLEOTIDE SEQUENCE [LARGE SCALE GENOMIC DNA]</scope>
    <source>
        <strain evidence="10 11">USDA4894</strain>
    </source>
</reference>
<dbReference type="Gene3D" id="3.30.450.20">
    <property type="entry name" value="PAS domain"/>
    <property type="match status" value="2"/>
</dbReference>
<dbReference type="GO" id="GO:0000155">
    <property type="term" value="F:phosphorelay sensor kinase activity"/>
    <property type="evidence" value="ECO:0007669"/>
    <property type="project" value="InterPro"/>
</dbReference>
<accession>A0A6N7LA46</accession>
<feature type="transmembrane region" description="Helical" evidence="6">
    <location>
        <begin position="75"/>
        <end position="95"/>
    </location>
</feature>
<dbReference type="InterPro" id="IPR000014">
    <property type="entry name" value="PAS"/>
</dbReference>
<dbReference type="SMART" id="SM00387">
    <property type="entry name" value="HATPase_c"/>
    <property type="match status" value="1"/>
</dbReference>
<dbReference type="PROSITE" id="PS50112">
    <property type="entry name" value="PAS"/>
    <property type="match status" value="2"/>
</dbReference>
<keyword evidence="6" id="KW-1133">Transmembrane helix</keyword>
<evidence type="ECO:0000313" key="10">
    <source>
        <dbReference type="EMBL" id="MQX14602.1"/>
    </source>
</evidence>
<feature type="transmembrane region" description="Helical" evidence="6">
    <location>
        <begin position="34"/>
        <end position="63"/>
    </location>
</feature>
<dbReference type="SUPFAM" id="SSF55785">
    <property type="entry name" value="PYP-like sensor domain (PAS domain)"/>
    <property type="match status" value="2"/>
</dbReference>
<dbReference type="InterPro" id="IPR036890">
    <property type="entry name" value="HATPase_C_sf"/>
</dbReference>
<dbReference type="NCBIfam" id="TIGR00229">
    <property type="entry name" value="sensory_box"/>
    <property type="match status" value="2"/>
</dbReference>
<evidence type="ECO:0000256" key="5">
    <source>
        <dbReference type="ARBA" id="ARBA00022777"/>
    </source>
</evidence>
<keyword evidence="3" id="KW-0597">Phosphoprotein</keyword>
<gene>
    <name evidence="10" type="ORF">GHK62_07425</name>
</gene>
<dbReference type="InterPro" id="IPR003594">
    <property type="entry name" value="HATPase_dom"/>
</dbReference>
<feature type="domain" description="PAS" evidence="8">
    <location>
        <begin position="237"/>
        <end position="314"/>
    </location>
</feature>
<proteinExistence type="predicted"/>
<dbReference type="SMART" id="SM00091">
    <property type="entry name" value="PAS"/>
    <property type="match status" value="2"/>
</dbReference>
<feature type="domain" description="PAC" evidence="9">
    <location>
        <begin position="184"/>
        <end position="236"/>
    </location>
</feature>